<protein>
    <submittedName>
        <fullName evidence="2">Uncharacterized protein</fullName>
    </submittedName>
</protein>
<reference evidence="2 3" key="1">
    <citation type="journal article" date="2006" name="Int. J. Syst. Evol. Microbiol.">
        <title>Costertonia aggregata gen. nov., sp. nov., a mesophilic marine bacterium of the family Flavobacteriaceae, isolated from a mature biofilm.</title>
        <authorList>
            <person name="Kwon K.K."/>
            <person name="Lee Y.K."/>
            <person name="Lee H.K."/>
        </authorList>
    </citation>
    <scope>NUCLEOTIDE SEQUENCE [LARGE SCALE GENOMIC DNA]</scope>
    <source>
        <strain evidence="2 3">KCCM 42265</strain>
    </source>
</reference>
<proteinExistence type="predicted"/>
<feature type="transmembrane region" description="Helical" evidence="1">
    <location>
        <begin position="6"/>
        <end position="24"/>
    </location>
</feature>
<gene>
    <name evidence="2" type="ORF">HYG79_15585</name>
</gene>
<evidence type="ECO:0000313" key="3">
    <source>
        <dbReference type="Proteomes" id="UP000509302"/>
    </source>
</evidence>
<evidence type="ECO:0000256" key="1">
    <source>
        <dbReference type="SAM" id="Phobius"/>
    </source>
</evidence>
<dbReference type="AlphaFoldDB" id="A0A7H9ATA5"/>
<dbReference type="Proteomes" id="UP000509302">
    <property type="component" value="Chromosome"/>
</dbReference>
<sequence length="317" mass="36471">MKGFLIKVSLFTALFISVYFSFLYKLSTGYVDGYYYKFCGEGESLIIGLSRAHDGIVPEIINKSLMVSDFNGKKISNFAFEKSQSPFGEVYLESIKRKIGNSKGRGLFIISVTPGSFLALKGMTDKEIEKRDKKIMMLGKVSDVTSNPNFSYLTNCYGNPLYNIFFNDKNKISNRIVHPSGWNEFRMKSESYNVMKSDLKLWKSQTLEGYKAIYEKEAVSEYRIASLKKLIRFLKKKGEVVLVRMPTSEEVNEFENKKWEFFNVEIDSMAKKIDIKYLDYSDNFMFNTYDGSHLVSESAKSFTGLLADDIKKHLENE</sequence>
<keyword evidence="1" id="KW-1133">Transmembrane helix</keyword>
<dbReference type="EMBL" id="CP058595">
    <property type="protein sequence ID" value="QLG46711.1"/>
    <property type="molecule type" value="Genomic_DNA"/>
</dbReference>
<keyword evidence="3" id="KW-1185">Reference proteome</keyword>
<dbReference type="KEGG" id="cagg:HYG79_15585"/>
<keyword evidence="1" id="KW-0812">Transmembrane</keyword>
<dbReference type="RefSeq" id="WP_179242990.1">
    <property type="nucleotide sequence ID" value="NZ_CP058595.1"/>
</dbReference>
<name>A0A7H9ATA5_9FLAO</name>
<accession>A0A7H9ATA5</accession>
<keyword evidence="1" id="KW-0472">Membrane</keyword>
<organism evidence="2 3">
    <name type="scientific">Costertonia aggregata</name>
    <dbReference type="NCBI Taxonomy" id="343403"/>
    <lineage>
        <taxon>Bacteria</taxon>
        <taxon>Pseudomonadati</taxon>
        <taxon>Bacteroidota</taxon>
        <taxon>Flavobacteriia</taxon>
        <taxon>Flavobacteriales</taxon>
        <taxon>Flavobacteriaceae</taxon>
        <taxon>Costertonia</taxon>
    </lineage>
</organism>
<evidence type="ECO:0000313" key="2">
    <source>
        <dbReference type="EMBL" id="QLG46711.1"/>
    </source>
</evidence>